<comment type="caution">
    <text evidence="1">The sequence shown here is derived from an EMBL/GenBank/DDBJ whole genome shotgun (WGS) entry which is preliminary data.</text>
</comment>
<name>A0A545UB47_9GAMM</name>
<accession>A0A545UB47</accession>
<organism evidence="1 2">
    <name type="scientific">Aliikangiella coralliicola</name>
    <dbReference type="NCBI Taxonomy" id="2592383"/>
    <lineage>
        <taxon>Bacteria</taxon>
        <taxon>Pseudomonadati</taxon>
        <taxon>Pseudomonadota</taxon>
        <taxon>Gammaproteobacteria</taxon>
        <taxon>Oceanospirillales</taxon>
        <taxon>Pleioneaceae</taxon>
        <taxon>Aliikangiella</taxon>
    </lineage>
</organism>
<evidence type="ECO:0000313" key="2">
    <source>
        <dbReference type="Proteomes" id="UP000315439"/>
    </source>
</evidence>
<dbReference type="OrthoDB" id="5514571at2"/>
<evidence type="ECO:0000313" key="1">
    <source>
        <dbReference type="EMBL" id="TQV86653.1"/>
    </source>
</evidence>
<gene>
    <name evidence="1" type="ORF">FLL46_17320</name>
</gene>
<dbReference type="Proteomes" id="UP000315439">
    <property type="component" value="Unassembled WGS sequence"/>
</dbReference>
<dbReference type="RefSeq" id="WP_142932578.1">
    <property type="nucleotide sequence ID" value="NZ_ML660166.1"/>
</dbReference>
<proteinExistence type="predicted"/>
<keyword evidence="2" id="KW-1185">Reference proteome</keyword>
<protein>
    <submittedName>
        <fullName evidence="1">Uncharacterized protein</fullName>
    </submittedName>
</protein>
<sequence length="118" mass="13363">MKKLKKIGFFSELELGEDSMLSLENSVGKFTSNIEDTVSYLEAGVAIFVSPGLSVDVLSEDKEIIGTMEIRTDGEWAWPSDLTHYLTKYKVELPQNFIDHIKRQKSPPQNIDVSRLDL</sequence>
<dbReference type="EMBL" id="VIKS01000010">
    <property type="protein sequence ID" value="TQV86653.1"/>
    <property type="molecule type" value="Genomic_DNA"/>
</dbReference>
<dbReference type="AlphaFoldDB" id="A0A545UB47"/>
<reference evidence="1 2" key="1">
    <citation type="submission" date="2019-07" db="EMBL/GenBank/DDBJ databases">
        <title>Draft genome for Aliikangiella sp. M105.</title>
        <authorList>
            <person name="Wang G."/>
        </authorList>
    </citation>
    <scope>NUCLEOTIDE SEQUENCE [LARGE SCALE GENOMIC DNA]</scope>
    <source>
        <strain evidence="1 2">M105</strain>
    </source>
</reference>